<accession>A0ABM1BGN7</accession>
<dbReference type="PROSITE" id="PS50942">
    <property type="entry name" value="ENTH"/>
    <property type="match status" value="1"/>
</dbReference>
<keyword evidence="6" id="KW-0175">Coiled coil</keyword>
<keyword evidence="4" id="KW-0597">Phosphoprotein</keyword>
<gene>
    <name evidence="10" type="primary">LOC106465928</name>
</gene>
<comment type="subcellular location">
    <subcellularLocation>
        <location evidence="1">Cytoplasm</location>
    </subcellularLocation>
</comment>
<evidence type="ECO:0000256" key="5">
    <source>
        <dbReference type="ARBA" id="ARBA00023121"/>
    </source>
</evidence>
<evidence type="ECO:0000256" key="3">
    <source>
        <dbReference type="ARBA" id="ARBA00022490"/>
    </source>
</evidence>
<dbReference type="SMART" id="SM00273">
    <property type="entry name" value="ENTH"/>
    <property type="match status" value="1"/>
</dbReference>
<dbReference type="PANTHER" id="PTHR12276:SF115">
    <property type="entry name" value="FI19443P1"/>
    <property type="match status" value="1"/>
</dbReference>
<sequence length="549" mass="60931">MINVQGIRRNVKNAVRNYTDAEVKVREATSNDPWGPSSTLMSEIADLTYNVVAFSEIMKMVWKRLNDHGKNWRHVYKALVLLEYLIKTGSEKVAQQCRENIFSIQTLKDFQYIEENKDQGMNVREKSKLLVALLKDNERLSNERARALKAKERLVQSSSHSGSLDADMCVSSSGRDSFGSPDGAMSPGEFPGHVTSSSELENARPQTSGEEELQLQLALAMSKEEADQEERMRQNDELRLKMALTESEVSYSHTDNTQSSNTFTTVTSDQSVMDDLLGLQLGNESEGTSFEKPETTDPWGMPRTIQPSQIADPWGLPTTQPLVDTVNDPWRLPVCSALHTNKVPVPTNTPATANDPWGGTPVVLSAATNSWGSQPVISDPFDIFAPAPPQRSKSSLGELEDFELRKQTSGFESYNIVRDDHRTMSPNPLEILEIRGSHYSDLEQQKVKEARRTPESFLGPNANLVNLDSLVITKQMDQASSTATNPFAGQTYSNPFEALRAPPPTINQLRIQQPRFASELTGPTNSQSVLPLDGLASSSPWTPTNNPFM</sequence>
<dbReference type="InterPro" id="IPR003903">
    <property type="entry name" value="UIM_dom"/>
</dbReference>
<feature type="region of interest" description="Disordered" evidence="7">
    <location>
        <begin position="157"/>
        <end position="199"/>
    </location>
</feature>
<evidence type="ECO:0000256" key="7">
    <source>
        <dbReference type="SAM" id="MobiDB-lite"/>
    </source>
</evidence>
<evidence type="ECO:0000313" key="9">
    <source>
        <dbReference type="Proteomes" id="UP000694941"/>
    </source>
</evidence>
<reference evidence="10" key="1">
    <citation type="submission" date="2025-08" db="UniProtKB">
        <authorList>
            <consortium name="RefSeq"/>
        </authorList>
    </citation>
    <scope>IDENTIFICATION</scope>
    <source>
        <tissue evidence="10">Muscle</tissue>
    </source>
</reference>
<dbReference type="Gene3D" id="1.25.40.90">
    <property type="match status" value="1"/>
</dbReference>
<dbReference type="Proteomes" id="UP000694941">
    <property type="component" value="Unplaced"/>
</dbReference>
<dbReference type="RefSeq" id="XP_013781627.1">
    <property type="nucleotide sequence ID" value="XM_013926173.2"/>
</dbReference>
<organism evidence="9 10">
    <name type="scientific">Limulus polyphemus</name>
    <name type="common">Atlantic horseshoe crab</name>
    <dbReference type="NCBI Taxonomy" id="6850"/>
    <lineage>
        <taxon>Eukaryota</taxon>
        <taxon>Metazoa</taxon>
        <taxon>Ecdysozoa</taxon>
        <taxon>Arthropoda</taxon>
        <taxon>Chelicerata</taxon>
        <taxon>Merostomata</taxon>
        <taxon>Xiphosura</taxon>
        <taxon>Limulidae</taxon>
        <taxon>Limulus</taxon>
    </lineage>
</organism>
<proteinExistence type="inferred from homology"/>
<comment type="similarity">
    <text evidence="2">Belongs to the epsin family.</text>
</comment>
<keyword evidence="3" id="KW-0963">Cytoplasm</keyword>
<evidence type="ECO:0000256" key="6">
    <source>
        <dbReference type="SAM" id="Coils"/>
    </source>
</evidence>
<dbReference type="PANTHER" id="PTHR12276">
    <property type="entry name" value="EPSIN/ENT-RELATED"/>
    <property type="match status" value="1"/>
</dbReference>
<keyword evidence="5" id="KW-0446">Lipid-binding</keyword>
<feature type="domain" description="ENTH" evidence="8">
    <location>
        <begin position="13"/>
        <end position="144"/>
    </location>
</feature>
<evidence type="ECO:0000256" key="2">
    <source>
        <dbReference type="ARBA" id="ARBA00010130"/>
    </source>
</evidence>
<dbReference type="SUPFAM" id="SSF48464">
    <property type="entry name" value="ENTH/VHS domain"/>
    <property type="match status" value="1"/>
</dbReference>
<evidence type="ECO:0000313" key="10">
    <source>
        <dbReference type="RefSeq" id="XP_013781627.1"/>
    </source>
</evidence>
<feature type="region of interest" description="Disordered" evidence="7">
    <location>
        <begin position="519"/>
        <end position="549"/>
    </location>
</feature>
<dbReference type="Pfam" id="PF01417">
    <property type="entry name" value="ENTH"/>
    <property type="match status" value="1"/>
</dbReference>
<dbReference type="CDD" id="cd16990">
    <property type="entry name" value="ENTH_Epsin"/>
    <property type="match status" value="1"/>
</dbReference>
<evidence type="ECO:0000259" key="8">
    <source>
        <dbReference type="PROSITE" id="PS50942"/>
    </source>
</evidence>
<name>A0ABM1BGN7_LIMPO</name>
<evidence type="ECO:0000256" key="1">
    <source>
        <dbReference type="ARBA" id="ARBA00004496"/>
    </source>
</evidence>
<protein>
    <submittedName>
        <fullName evidence="10">Epsin-2-like isoform X1</fullName>
    </submittedName>
</protein>
<dbReference type="InterPro" id="IPR008942">
    <property type="entry name" value="ENTH_VHS"/>
</dbReference>
<evidence type="ECO:0000256" key="4">
    <source>
        <dbReference type="ARBA" id="ARBA00022553"/>
    </source>
</evidence>
<keyword evidence="9" id="KW-1185">Reference proteome</keyword>
<feature type="coiled-coil region" evidence="6">
    <location>
        <begin position="123"/>
        <end position="157"/>
    </location>
</feature>
<dbReference type="InterPro" id="IPR013809">
    <property type="entry name" value="ENTH"/>
</dbReference>
<dbReference type="GeneID" id="106465928"/>
<feature type="compositionally biased region" description="Polar residues" evidence="7">
    <location>
        <begin position="536"/>
        <end position="549"/>
    </location>
</feature>
<dbReference type="PROSITE" id="PS50330">
    <property type="entry name" value="UIM"/>
    <property type="match status" value="1"/>
</dbReference>